<sequence length="150" mass="16527">MKKNFHCTLVLFLLVLGGCSPTTDFPATVSGSELEQLFRDKAVELRDTPFANGVRSFGLFFEREDGTVPTEKGRVLIFQEDNDAYVLAYYMPAGEDQFERIDEPVKVTGTRIPRAGSPRGSASCLRAPLLAGSGEWYGCIERGRVVTGIE</sequence>
<proteinExistence type="predicted"/>
<feature type="chain" id="PRO_5004127984" description="DUF3192 domain-containing protein" evidence="1">
    <location>
        <begin position="23"/>
        <end position="150"/>
    </location>
</feature>
<dbReference type="PROSITE" id="PS51257">
    <property type="entry name" value="PROKAR_LIPOPROTEIN"/>
    <property type="match status" value="1"/>
</dbReference>
<evidence type="ECO:0000313" key="2">
    <source>
        <dbReference type="EMBL" id="ENO15758.1"/>
    </source>
</evidence>
<evidence type="ECO:0000256" key="1">
    <source>
        <dbReference type="SAM" id="SignalP"/>
    </source>
</evidence>
<gene>
    <name evidence="2" type="ORF">J057_10416</name>
</gene>
<name>N6X3X7_9GAMM</name>
<keyword evidence="3" id="KW-1185">Reference proteome</keyword>
<comment type="caution">
    <text evidence="2">The sequence shown here is derived from an EMBL/GenBank/DDBJ whole genome shotgun (WGS) entry which is preliminary data.</text>
</comment>
<evidence type="ECO:0000313" key="3">
    <source>
        <dbReference type="Proteomes" id="UP000013165"/>
    </source>
</evidence>
<protein>
    <recommendedName>
        <fullName evidence="4">DUF3192 domain-containing protein</fullName>
    </recommendedName>
</protein>
<dbReference type="Proteomes" id="UP000013165">
    <property type="component" value="Unassembled WGS sequence"/>
</dbReference>
<organism evidence="2 3">
    <name type="scientific">Marinobacter nanhaiticus D15-8W</name>
    <dbReference type="NCBI Taxonomy" id="626887"/>
    <lineage>
        <taxon>Bacteria</taxon>
        <taxon>Pseudomonadati</taxon>
        <taxon>Pseudomonadota</taxon>
        <taxon>Gammaproteobacteria</taxon>
        <taxon>Pseudomonadales</taxon>
        <taxon>Marinobacteraceae</taxon>
        <taxon>Marinobacter</taxon>
    </lineage>
</organism>
<keyword evidence="1" id="KW-0732">Signal</keyword>
<dbReference type="HOGENOM" id="CLU_1738324_0_0_6"/>
<dbReference type="RefSeq" id="WP_004580049.1">
    <property type="nucleotide sequence ID" value="NZ_AP028878.1"/>
</dbReference>
<accession>N6X3X7</accession>
<dbReference type="EMBL" id="APLQ01000011">
    <property type="protein sequence ID" value="ENO15758.1"/>
    <property type="molecule type" value="Genomic_DNA"/>
</dbReference>
<feature type="signal peptide" evidence="1">
    <location>
        <begin position="1"/>
        <end position="22"/>
    </location>
</feature>
<reference evidence="2 3" key="1">
    <citation type="journal article" date="2013" name="Genome Announc.">
        <title>Genome Sequence of the Polycyclic Aromatic Hydrocarbon-Degrading Bacterium Strain Marinobacter nanhaiticus D15-8WT.</title>
        <authorList>
            <person name="Cui Z."/>
            <person name="Gao W."/>
            <person name="Li Q."/>
            <person name="Xu G."/>
            <person name="Zheng L."/>
        </authorList>
    </citation>
    <scope>NUCLEOTIDE SEQUENCE [LARGE SCALE GENOMIC DNA]</scope>
    <source>
        <strain evidence="2 3">D15-8W</strain>
    </source>
</reference>
<dbReference type="AlphaFoldDB" id="N6X3X7"/>
<evidence type="ECO:0008006" key="4">
    <source>
        <dbReference type="Google" id="ProtNLM"/>
    </source>
</evidence>
<dbReference type="STRING" id="626887.J057_10416"/>